<dbReference type="EMBL" id="JABSTQ010009619">
    <property type="protein sequence ID" value="KAG0427504.1"/>
    <property type="molecule type" value="Genomic_DNA"/>
</dbReference>
<dbReference type="Proteomes" id="UP000805193">
    <property type="component" value="Unassembled WGS sequence"/>
</dbReference>
<sequence>MDDDEFRRHYRLSKNIVRWLCDELRDDAALRRQRRARTVMTVEQQVLCALRFYATGSYQGQVASDRHLAVHQTTVSACVRAVATAIVRRLGPRWIALPVTAVERAATQEAFLHRGSLPGVVGCVDGTFVAIKGPSKYDPTVTKALYWCRKLYYALNVMVVSDADLRILAIDPRMPGSTHDSYVWRRSWVRQECVAGHLVRHNEYLLALGTPAGQYNQAHASMRAVVERCIGLLKSRFRCLHRHRTLYHHPKIAGTIVAACAVLHNVCLCSGEAEPEPQSDSDSSSDEDNDDEESADAARERRGLQSRRLYSQGKSVRDRLVLQPSTTHLQRVRDRLRRIRRRRQHR</sequence>
<proteinExistence type="predicted"/>
<comment type="caution">
    <text evidence="1">The sequence shown here is derived from an EMBL/GenBank/DDBJ whole genome shotgun (WGS) entry which is preliminary data.</text>
</comment>
<evidence type="ECO:0000313" key="2">
    <source>
        <dbReference type="Proteomes" id="UP000805193"/>
    </source>
</evidence>
<organism evidence="1 2">
    <name type="scientific">Ixodes persulcatus</name>
    <name type="common">Taiga tick</name>
    <dbReference type="NCBI Taxonomy" id="34615"/>
    <lineage>
        <taxon>Eukaryota</taxon>
        <taxon>Metazoa</taxon>
        <taxon>Ecdysozoa</taxon>
        <taxon>Arthropoda</taxon>
        <taxon>Chelicerata</taxon>
        <taxon>Arachnida</taxon>
        <taxon>Acari</taxon>
        <taxon>Parasitiformes</taxon>
        <taxon>Ixodida</taxon>
        <taxon>Ixodoidea</taxon>
        <taxon>Ixodidae</taxon>
        <taxon>Ixodinae</taxon>
        <taxon>Ixodes</taxon>
    </lineage>
</organism>
<evidence type="ECO:0000313" key="1">
    <source>
        <dbReference type="EMBL" id="KAG0427504.1"/>
    </source>
</evidence>
<accession>A0AC60Q1J3</accession>
<reference evidence="1 2" key="1">
    <citation type="journal article" date="2020" name="Cell">
        <title>Large-Scale Comparative Analyses of Tick Genomes Elucidate Their Genetic Diversity and Vector Capacities.</title>
        <authorList>
            <consortium name="Tick Genome and Microbiome Consortium (TIGMIC)"/>
            <person name="Jia N."/>
            <person name="Wang J."/>
            <person name="Shi W."/>
            <person name="Du L."/>
            <person name="Sun Y."/>
            <person name="Zhan W."/>
            <person name="Jiang J.F."/>
            <person name="Wang Q."/>
            <person name="Zhang B."/>
            <person name="Ji P."/>
            <person name="Bell-Sakyi L."/>
            <person name="Cui X.M."/>
            <person name="Yuan T.T."/>
            <person name="Jiang B.G."/>
            <person name="Yang W.F."/>
            <person name="Lam T.T."/>
            <person name="Chang Q.C."/>
            <person name="Ding S.J."/>
            <person name="Wang X.J."/>
            <person name="Zhu J.G."/>
            <person name="Ruan X.D."/>
            <person name="Zhao L."/>
            <person name="Wei J.T."/>
            <person name="Ye R.Z."/>
            <person name="Que T.C."/>
            <person name="Du C.H."/>
            <person name="Zhou Y.H."/>
            <person name="Cheng J.X."/>
            <person name="Dai P.F."/>
            <person name="Guo W.B."/>
            <person name="Han X.H."/>
            <person name="Huang E.J."/>
            <person name="Li L.F."/>
            <person name="Wei W."/>
            <person name="Gao Y.C."/>
            <person name="Liu J.Z."/>
            <person name="Shao H.Z."/>
            <person name="Wang X."/>
            <person name="Wang C.C."/>
            <person name="Yang T.C."/>
            <person name="Huo Q.B."/>
            <person name="Li W."/>
            <person name="Chen H.Y."/>
            <person name="Chen S.E."/>
            <person name="Zhou L.G."/>
            <person name="Ni X.B."/>
            <person name="Tian J.H."/>
            <person name="Sheng Y."/>
            <person name="Liu T."/>
            <person name="Pan Y.S."/>
            <person name="Xia L.Y."/>
            <person name="Li J."/>
            <person name="Zhao F."/>
            <person name="Cao W.C."/>
        </authorList>
    </citation>
    <scope>NUCLEOTIDE SEQUENCE [LARGE SCALE GENOMIC DNA]</scope>
    <source>
        <strain evidence="1">Iper-2018</strain>
    </source>
</reference>
<protein>
    <submittedName>
        <fullName evidence="1">Uncharacterized protein</fullName>
    </submittedName>
</protein>
<name>A0AC60Q1J3_IXOPE</name>
<gene>
    <name evidence="1" type="ORF">HPB47_025432</name>
</gene>
<keyword evidence="2" id="KW-1185">Reference proteome</keyword>